<keyword evidence="2" id="KW-0255">Endonuclease</keyword>
<dbReference type="InterPro" id="IPR012296">
    <property type="entry name" value="Nuclease_put_TT1808"/>
</dbReference>
<keyword evidence="2" id="KW-0378">Hydrolase</keyword>
<evidence type="ECO:0000313" key="2">
    <source>
        <dbReference type="EMBL" id="WUS56743.1"/>
    </source>
</evidence>
<dbReference type="CDD" id="cd06260">
    <property type="entry name" value="DUF820-like"/>
    <property type="match status" value="1"/>
</dbReference>
<proteinExistence type="predicted"/>
<gene>
    <name evidence="2" type="ORF">OG469_15240</name>
</gene>
<dbReference type="Proteomes" id="UP001432014">
    <property type="component" value="Chromosome"/>
</dbReference>
<dbReference type="EMBL" id="CP108482">
    <property type="protein sequence ID" value="WUS56743.1"/>
    <property type="molecule type" value="Genomic_DNA"/>
</dbReference>
<dbReference type="Pfam" id="PF05685">
    <property type="entry name" value="Uma2"/>
    <property type="match status" value="1"/>
</dbReference>
<protein>
    <submittedName>
        <fullName evidence="2">Uma2 family endonuclease</fullName>
    </submittedName>
</protein>
<evidence type="ECO:0000259" key="1">
    <source>
        <dbReference type="Pfam" id="PF05685"/>
    </source>
</evidence>
<dbReference type="Gene3D" id="3.90.1570.10">
    <property type="entry name" value="tt1808, chain A"/>
    <property type="match status" value="1"/>
</dbReference>
<name>A0ABZ1W7F8_9ACTN</name>
<dbReference type="InterPro" id="IPR011335">
    <property type="entry name" value="Restrct_endonuc-II-like"/>
</dbReference>
<dbReference type="InterPro" id="IPR008538">
    <property type="entry name" value="Uma2"/>
</dbReference>
<dbReference type="GO" id="GO:0004519">
    <property type="term" value="F:endonuclease activity"/>
    <property type="evidence" value="ECO:0007669"/>
    <property type="project" value="UniProtKB-KW"/>
</dbReference>
<keyword evidence="2" id="KW-0540">Nuclease</keyword>
<accession>A0ABZ1W7F8</accession>
<organism evidence="2 3">
    <name type="scientific">Kitasatospora herbaricolor</name>
    <dbReference type="NCBI Taxonomy" id="68217"/>
    <lineage>
        <taxon>Bacteria</taxon>
        <taxon>Bacillati</taxon>
        <taxon>Actinomycetota</taxon>
        <taxon>Actinomycetes</taxon>
        <taxon>Kitasatosporales</taxon>
        <taxon>Streptomycetaceae</taxon>
        <taxon>Kitasatospora</taxon>
    </lineage>
</organism>
<dbReference type="SUPFAM" id="SSF52980">
    <property type="entry name" value="Restriction endonuclease-like"/>
    <property type="match status" value="1"/>
</dbReference>
<dbReference type="PANTHER" id="PTHR35400:SF3">
    <property type="entry name" value="SLL1072 PROTEIN"/>
    <property type="match status" value="1"/>
</dbReference>
<dbReference type="RefSeq" id="WP_329498263.1">
    <property type="nucleotide sequence ID" value="NZ_CP108460.1"/>
</dbReference>
<feature type="domain" description="Putative restriction endonuclease" evidence="1">
    <location>
        <begin position="21"/>
        <end position="183"/>
    </location>
</feature>
<keyword evidence="3" id="KW-1185">Reference proteome</keyword>
<evidence type="ECO:0000313" key="3">
    <source>
        <dbReference type="Proteomes" id="UP001432014"/>
    </source>
</evidence>
<sequence>MTALSHEFPEAWQSLDDDLLDAFLDLDTPEGFKAELIEGEIVVTPPPDGDHETAIGRIVRQVFRQCPDDIDFAGGKGLIVPNGRYIPDGTFTVADAMVGRESWSKPVGVLMVLEVTSSHPQKDRETKRTGYATAGIPLYLLVDRQEKKVLLHSDPRRGDYRAVHAVPVGEPLELPEPFGFALQTDRLH</sequence>
<reference evidence="2 3" key="1">
    <citation type="submission" date="2022-10" db="EMBL/GenBank/DDBJ databases">
        <title>The complete genomes of actinobacterial strains from the NBC collection.</title>
        <authorList>
            <person name="Joergensen T.S."/>
            <person name="Alvarez Arevalo M."/>
            <person name="Sterndorff E.B."/>
            <person name="Faurdal D."/>
            <person name="Vuksanovic O."/>
            <person name="Mourched A.-S."/>
            <person name="Charusanti P."/>
            <person name="Shaw S."/>
            <person name="Blin K."/>
            <person name="Weber T."/>
        </authorList>
    </citation>
    <scope>NUCLEOTIDE SEQUENCE [LARGE SCALE GENOMIC DNA]</scope>
    <source>
        <strain evidence="2 3">NBC_01247</strain>
    </source>
</reference>
<dbReference type="PANTHER" id="PTHR35400">
    <property type="entry name" value="SLR1083 PROTEIN"/>
    <property type="match status" value="1"/>
</dbReference>